<keyword evidence="7 8" id="KW-0472">Membrane</keyword>
<dbReference type="PANTHER" id="PTHR30445:SF9">
    <property type="match status" value="1"/>
</dbReference>
<evidence type="ECO:0000256" key="2">
    <source>
        <dbReference type="ARBA" id="ARBA00009854"/>
    </source>
</evidence>
<comment type="similarity">
    <text evidence="2">Belongs to the AAE transporter (TC 2.A.81) family.</text>
</comment>
<dbReference type="GO" id="GO:0005886">
    <property type="term" value="C:plasma membrane"/>
    <property type="evidence" value="ECO:0007669"/>
    <property type="project" value="UniProtKB-SubCell"/>
</dbReference>
<dbReference type="eggNOG" id="COG2985">
    <property type="taxonomic scope" value="Bacteria"/>
</dbReference>
<keyword evidence="4" id="KW-1003">Cell membrane</keyword>
<dbReference type="EMBL" id="CP012801">
    <property type="protein sequence ID" value="ALJ58329.1"/>
    <property type="molecule type" value="Genomic_DNA"/>
</dbReference>
<dbReference type="Proteomes" id="UP000061809">
    <property type="component" value="Chromosome"/>
</dbReference>
<comment type="subcellular location">
    <subcellularLocation>
        <location evidence="1">Cell membrane</location>
        <topology evidence="1">Multi-pass membrane protein</topology>
    </subcellularLocation>
</comment>
<evidence type="ECO:0000256" key="3">
    <source>
        <dbReference type="ARBA" id="ARBA00022448"/>
    </source>
</evidence>
<organism evidence="10 11">
    <name type="scientific">Bacteroides cellulosilyticus</name>
    <dbReference type="NCBI Taxonomy" id="246787"/>
    <lineage>
        <taxon>Bacteria</taxon>
        <taxon>Pseudomonadati</taxon>
        <taxon>Bacteroidota</taxon>
        <taxon>Bacteroidia</taxon>
        <taxon>Bacteroidales</taxon>
        <taxon>Bacteroidaceae</taxon>
        <taxon>Bacteroides</taxon>
    </lineage>
</organism>
<keyword evidence="5 8" id="KW-0812">Transmembrane</keyword>
<dbReference type="STRING" id="246787.BcellWH2_01067"/>
<dbReference type="Pfam" id="PF06826">
    <property type="entry name" value="Asp-Al_Ex"/>
    <property type="match status" value="2"/>
</dbReference>
<feature type="domain" description="RCK C-terminal" evidence="9">
    <location>
        <begin position="326"/>
        <end position="412"/>
    </location>
</feature>
<protein>
    <submittedName>
        <fullName evidence="10">Aspartate/alanine antiporter</fullName>
    </submittedName>
</protein>
<dbReference type="KEGG" id="bcel:BcellWH2_01067"/>
<evidence type="ECO:0000256" key="8">
    <source>
        <dbReference type="SAM" id="Phobius"/>
    </source>
</evidence>
<evidence type="ECO:0000313" key="10">
    <source>
        <dbReference type="EMBL" id="ALJ58329.1"/>
    </source>
</evidence>
<feature type="transmembrane region" description="Helical" evidence="8">
    <location>
        <begin position="538"/>
        <end position="560"/>
    </location>
</feature>
<dbReference type="InterPro" id="IPR036721">
    <property type="entry name" value="RCK_C_sf"/>
</dbReference>
<evidence type="ECO:0000256" key="7">
    <source>
        <dbReference type="ARBA" id="ARBA00023136"/>
    </source>
</evidence>
<reference evidence="10 11" key="1">
    <citation type="journal article" date="2015" name="Science">
        <title>Genetic determinants of in vivo fitness and diet responsiveness in multiple human gut Bacteroides.</title>
        <authorList>
            <person name="Wu M."/>
            <person name="McNulty N.P."/>
            <person name="Rodionov D.A."/>
            <person name="Khoroshkin M.S."/>
            <person name="Griffin N.W."/>
            <person name="Cheng J."/>
            <person name="Latreille P."/>
            <person name="Kerstetter R.A."/>
            <person name="Terrapon N."/>
            <person name="Henrissat B."/>
            <person name="Osterman A.L."/>
            <person name="Gordon J.I."/>
        </authorList>
    </citation>
    <scope>NUCLEOTIDE SEQUENCE [LARGE SCALE GENOMIC DNA]</scope>
    <source>
        <strain evidence="10 11">WH2</strain>
    </source>
</reference>
<evidence type="ECO:0000313" key="11">
    <source>
        <dbReference type="Proteomes" id="UP000061809"/>
    </source>
</evidence>
<accession>A0A0P0G348</accession>
<dbReference type="SUPFAM" id="SSF116726">
    <property type="entry name" value="TrkA C-terminal domain-like"/>
    <property type="match status" value="1"/>
</dbReference>
<feature type="transmembrane region" description="Helical" evidence="8">
    <location>
        <begin position="485"/>
        <end position="503"/>
    </location>
</feature>
<evidence type="ECO:0000256" key="4">
    <source>
        <dbReference type="ARBA" id="ARBA00022475"/>
    </source>
</evidence>
<dbReference type="PANTHER" id="PTHR30445">
    <property type="entry name" value="K(+)_H(+) ANTIPORTER SUBUNIT KHTT"/>
    <property type="match status" value="1"/>
</dbReference>
<feature type="transmembrane region" description="Helical" evidence="8">
    <location>
        <begin position="65"/>
        <end position="85"/>
    </location>
</feature>
<feature type="transmembrane region" description="Helical" evidence="8">
    <location>
        <begin position="421"/>
        <end position="440"/>
    </location>
</feature>
<evidence type="ECO:0000256" key="1">
    <source>
        <dbReference type="ARBA" id="ARBA00004651"/>
    </source>
</evidence>
<feature type="transmembrane region" description="Helical" evidence="8">
    <location>
        <begin position="572"/>
        <end position="594"/>
    </location>
</feature>
<dbReference type="InterPro" id="IPR022457">
    <property type="entry name" value="Asp_Ala_antiprt"/>
</dbReference>
<evidence type="ECO:0000256" key="6">
    <source>
        <dbReference type="ARBA" id="ARBA00022989"/>
    </source>
</evidence>
<sequence>MHETLPFAGCCIYLKRREKHRKPINNLNNLIMEWIINQLRERPELAIFLTLFLGFWLGKLRIGKFSLGTVTSVLLVGVLVGQLKIDVPGPIKSVFFLLFLFAVGYKVGPQFFRGLKKDGLPQVGFAVLMCVSVLVVTWLLALVMGYNPGEAAGLLAGSQTISAVIGVAEDTMANMGLDEAQRQSYINIIPVSYAVTYVFGTAGSAWVLSSLGPKLLGGLEKVKAACKELEAKMGSSEADEPGFMHAARPVTFRAYKIENEWFKQGRRVIDLEMYFQKDGKRLFVERLRKQGVVRDVSPNTVLNIGDEVVLSGRREFVIGEEDWIGNEIQDAQLLDFPAETLPVTVTKKTFAGKTVANIRRHKFMHGVSIRSIKRAGIEIPVLAQTKLDAGDVIEVVGTKQEVESAAVQIGYVDRPTHQTDMIFVGLGILIGGLFGALSIHIGGVPISLSTSGGALIAGLFFGWLRSKHPTFGRIPEASLWVLNNVGLNMFIAVVGIAAGPSFVQGFRDVGLSLFIVGAIATTLPLIIGLLLGKYVFKFHPAITLGCCAGARTTTAALGAIQDAVESETPALGYTVTYAVGNTLLIIWGVVIVLLI</sequence>
<evidence type="ECO:0000259" key="9">
    <source>
        <dbReference type="PROSITE" id="PS51202"/>
    </source>
</evidence>
<feature type="transmembrane region" description="Helical" evidence="8">
    <location>
        <begin position="120"/>
        <end position="146"/>
    </location>
</feature>
<dbReference type="PATRIC" id="fig|246787.4.peg.1099"/>
<dbReference type="GO" id="GO:0006813">
    <property type="term" value="P:potassium ion transport"/>
    <property type="evidence" value="ECO:0007669"/>
    <property type="project" value="InterPro"/>
</dbReference>
<dbReference type="GO" id="GO:0008324">
    <property type="term" value="F:monoatomic cation transmembrane transporter activity"/>
    <property type="evidence" value="ECO:0007669"/>
    <property type="project" value="InterPro"/>
</dbReference>
<dbReference type="InterPro" id="IPR006512">
    <property type="entry name" value="YidE_YbjL"/>
</dbReference>
<dbReference type="InterPro" id="IPR050144">
    <property type="entry name" value="AAE_transporter"/>
</dbReference>
<dbReference type="Pfam" id="PF02080">
    <property type="entry name" value="TrkA_C"/>
    <property type="match status" value="1"/>
</dbReference>
<dbReference type="PROSITE" id="PS51202">
    <property type="entry name" value="RCK_C"/>
    <property type="match status" value="1"/>
</dbReference>
<feature type="transmembrane region" description="Helical" evidence="8">
    <location>
        <begin position="446"/>
        <end position="464"/>
    </location>
</feature>
<keyword evidence="3" id="KW-0813">Transport</keyword>
<feature type="transmembrane region" description="Helical" evidence="8">
    <location>
        <begin position="509"/>
        <end position="531"/>
    </location>
</feature>
<name>A0A0P0G348_9BACE</name>
<evidence type="ECO:0000256" key="5">
    <source>
        <dbReference type="ARBA" id="ARBA00022692"/>
    </source>
</evidence>
<dbReference type="Gene3D" id="3.30.70.1450">
    <property type="entry name" value="Regulator of K+ conductance, C-terminal domain"/>
    <property type="match status" value="1"/>
</dbReference>
<dbReference type="NCBIfam" id="TIGR01625">
    <property type="entry name" value="YidE_YbjL_dupl"/>
    <property type="match status" value="2"/>
</dbReference>
<keyword evidence="6 8" id="KW-1133">Transmembrane helix</keyword>
<dbReference type="InterPro" id="IPR006037">
    <property type="entry name" value="RCK_C"/>
</dbReference>
<gene>
    <name evidence="10" type="primary">aspT_2</name>
    <name evidence="10" type="ORF">BcellWH2_01067</name>
</gene>
<dbReference type="AlphaFoldDB" id="A0A0P0G348"/>
<feature type="transmembrane region" description="Helical" evidence="8">
    <location>
        <begin position="185"/>
        <end position="208"/>
    </location>
</feature>
<dbReference type="NCBIfam" id="TIGR03802">
    <property type="entry name" value="Asp_Ala_antiprt"/>
    <property type="match status" value="1"/>
</dbReference>
<proteinExistence type="inferred from homology"/>
<feature type="transmembrane region" description="Helical" evidence="8">
    <location>
        <begin position="91"/>
        <end position="108"/>
    </location>
</feature>